<dbReference type="SUPFAM" id="SSF55277">
    <property type="entry name" value="GYF domain"/>
    <property type="match status" value="1"/>
</dbReference>
<reference evidence="4 5" key="1">
    <citation type="submission" date="2020-08" db="EMBL/GenBank/DDBJ databases">
        <title>Plant Genome Project.</title>
        <authorList>
            <person name="Zhang R.-G."/>
        </authorList>
    </citation>
    <scope>NUCLEOTIDE SEQUENCE [LARGE SCALE GENOMIC DNA]</scope>
    <source>
        <tissue evidence="4">Rhizome</tissue>
    </source>
</reference>
<dbReference type="Gene3D" id="3.30.1490.40">
    <property type="match status" value="1"/>
</dbReference>
<name>A0A8J5KNS1_ZINOF</name>
<dbReference type="Proteomes" id="UP000734854">
    <property type="component" value="Unassembled WGS sequence"/>
</dbReference>
<evidence type="ECO:0000256" key="1">
    <source>
        <dbReference type="SAM" id="MobiDB-lite"/>
    </source>
</evidence>
<feature type="transmembrane region" description="Helical" evidence="2">
    <location>
        <begin position="32"/>
        <end position="53"/>
    </location>
</feature>
<dbReference type="InterPro" id="IPR003169">
    <property type="entry name" value="GYF"/>
</dbReference>
<evidence type="ECO:0000313" key="4">
    <source>
        <dbReference type="EMBL" id="KAG6487101.1"/>
    </source>
</evidence>
<keyword evidence="2" id="KW-1133">Transmembrane helix</keyword>
<feature type="compositionally biased region" description="Basic and acidic residues" evidence="1">
    <location>
        <begin position="203"/>
        <end position="220"/>
    </location>
</feature>
<dbReference type="PANTHER" id="PTHR46992">
    <property type="entry name" value="GYF DOMAIN-CONTAINING PROTEIN"/>
    <property type="match status" value="1"/>
</dbReference>
<dbReference type="EMBL" id="JACMSC010000015">
    <property type="protein sequence ID" value="KAG6487101.1"/>
    <property type="molecule type" value="Genomic_DNA"/>
</dbReference>
<keyword evidence="5" id="KW-1185">Reference proteome</keyword>
<dbReference type="SMART" id="SM00444">
    <property type="entry name" value="GYF"/>
    <property type="match status" value="1"/>
</dbReference>
<evidence type="ECO:0000256" key="2">
    <source>
        <dbReference type="SAM" id="Phobius"/>
    </source>
</evidence>
<feature type="domain" description="GYF" evidence="3">
    <location>
        <begin position="610"/>
        <end position="661"/>
    </location>
</feature>
<dbReference type="PROSITE" id="PS50829">
    <property type="entry name" value="GYF"/>
    <property type="match status" value="1"/>
</dbReference>
<protein>
    <recommendedName>
        <fullName evidence="3">GYF domain-containing protein</fullName>
    </recommendedName>
</protein>
<organism evidence="4 5">
    <name type="scientific">Zingiber officinale</name>
    <name type="common">Ginger</name>
    <name type="synonym">Amomum zingiber</name>
    <dbReference type="NCBI Taxonomy" id="94328"/>
    <lineage>
        <taxon>Eukaryota</taxon>
        <taxon>Viridiplantae</taxon>
        <taxon>Streptophyta</taxon>
        <taxon>Embryophyta</taxon>
        <taxon>Tracheophyta</taxon>
        <taxon>Spermatophyta</taxon>
        <taxon>Magnoliopsida</taxon>
        <taxon>Liliopsida</taxon>
        <taxon>Zingiberales</taxon>
        <taxon>Zingiberaceae</taxon>
        <taxon>Zingiber</taxon>
    </lineage>
</organism>
<feature type="region of interest" description="Disordered" evidence="1">
    <location>
        <begin position="1644"/>
        <end position="1679"/>
    </location>
</feature>
<feature type="compositionally biased region" description="Polar residues" evidence="1">
    <location>
        <begin position="1588"/>
        <end position="1612"/>
    </location>
</feature>
<feature type="region of interest" description="Disordered" evidence="1">
    <location>
        <begin position="131"/>
        <end position="157"/>
    </location>
</feature>
<feature type="compositionally biased region" description="Basic and acidic residues" evidence="1">
    <location>
        <begin position="584"/>
        <end position="600"/>
    </location>
</feature>
<feature type="region of interest" description="Disordered" evidence="1">
    <location>
        <begin position="584"/>
        <end position="604"/>
    </location>
</feature>
<feature type="region of interest" description="Disordered" evidence="1">
    <location>
        <begin position="169"/>
        <end position="332"/>
    </location>
</feature>
<keyword evidence="2" id="KW-0472">Membrane</keyword>
<feature type="compositionally biased region" description="Basic and acidic residues" evidence="1">
    <location>
        <begin position="169"/>
        <end position="194"/>
    </location>
</feature>
<feature type="compositionally biased region" description="Polar residues" evidence="1">
    <location>
        <begin position="145"/>
        <end position="157"/>
    </location>
</feature>
<sequence>MCATSSGAVRMASGDVDLPDDLFISKPTEEIWAGRGGSLNALLFLAFLIYVFYRVPCLFELNPSSLKFSIAMAFLFSDQVNPENGIPLSPLWSYAKPGDSKNPSSLKLSIAMAFLISDQVNPENSIPLSPQWLYAKPGDGKDTRPPNSLPSGGLSDSIQKDVWRLDGSQDKKEWRKNASDIDGSRRWREEERESSLLSRRERKREGERETEYRKGDRRPENVLIKESLESRTLPSSERLHEVPNRGMGNESRRDSKWSSRWGPDDKDKESRIEKKVDVEKEDSHIEKQSFTGSLRLLSGTDSRDKWRPRHRQDVHSGGSSVRVAPGFGLERDRVDGSTNAGFARGRGRSNSVAVLQLGTSITSASSIGAILVTESEFCYPRGKLLDIYRKQKTVFVDATPVDLEDAPPVTTSTFVTPLAFDTPDSEEKVLLKEIWKGKVNSSEANLGQEKMERTNKTDIGDEKGIIEKKHGKKESAEDFKELNSQQGQHNDIIVDSLINLVGPDPLAPKAATNHDVFLDKQDSLCDDVKNADTNDGMMRGINISDQSIHLDVLDVLKNINLGEDFVIQFEVSAEVTDKLHTEFDVPHGEVPNNKKIENKKSGNKLPSPEELSLYYLDPQGDIQGPFLGLDIISWFEQRFFGTDLLVCLSDAPEGTPFQPLGEVMPHLKLELHSTSNINLGENSETLDATRNELGPSLVSGSFASKDHQQTLSLDSLDYPLKFDVLESGSLLDCNSARLPFSNGEASLRMTAEGLNLPDFTGQDAEVVLYKGRFPSNMEKQQEGELGNHNIALSSSLSGHRSMYPETGNTSLVNHNLQRGDLNPLGLFWSELEGNQNKPLSSTIPGSVENLIGNYDFARNASPFNLNQEQQFISGRDRPISNDSRSKNYRWGNNANTVPDNLVLDNMSRFEHGSNQLSLEQSMLFQQLQEEQLQHQLRQQSLLAHQNADLAGTFFDQVHEPIHQHPVNQQSVEDLELMLKLRFEQQLHLEQLQQQQLQRQRQLHQHPMQFLQHQLQCDESQLESRQIYLQNLLHQQLLEPGAGLSNVHPHGTQMMDQNILRQQLLNEFQKHSSNLSHESAMEQLIHANQGLNFQQQNKDLLNVLSHSKLRQMSQEQQYLLELQLEQLQAQQLSAARNLTGIEDERHTGGIWSVDESGQFIRTAAGSHPNYSSRLSQSEFLQKPHGPSLVEHSSHSQRNYLLQERIQRGLHPLDRSMHMHTGASPPNLELINARARAQGLNAEEHLDQLHASGQMGQFHSNFHSHQRQISREFSGTHMDLTENHWSELARQLPADTIEAQLKQLQIKAEKQRGANMNISVENPNAWASYIENNERSEYELRDLLRQEMLHRSQHSLRLVDGVATSSYEQQDPASLLYSRPDSENQYNLNRDKVGLNGVFSDVSLLEQVRQYSNEQVMNPIDNKFESSNRFTLRPGSSTAFEQKKFLSNLDLFERGKRVNSISDASLQSIELSNLKDGERGSMQHTNRSSRIQSMVDVQESRDMQAGGGHEDKFFKQDFLDKTGNLISIFCPVFTSYSLGQLMLSQVVLSVLLIYDGPKGVDSFLKHTCDPHDMPSARPSAGTLQIPKGHNSATYGSSEEVQQEHGSSLISQSSEVLRPNKKDVKFRRTSSSIDTDIIEPSFSDMLKSTKKSMPEPENMETSSVGKNTKKKGKKGRQIDPSLLGFKVHSNRILMGEIHRPDD</sequence>
<dbReference type="InterPro" id="IPR035445">
    <property type="entry name" value="GYF-like_dom_sf"/>
</dbReference>
<feature type="region of interest" description="Disordered" evidence="1">
    <location>
        <begin position="1570"/>
        <end position="1627"/>
    </location>
</feature>
<keyword evidence="2" id="KW-0812">Transmembrane</keyword>
<dbReference type="PANTHER" id="PTHR46992:SF1">
    <property type="entry name" value="GYF DOMAIN-CONTAINING PROTEIN"/>
    <property type="match status" value="1"/>
</dbReference>
<proteinExistence type="predicted"/>
<evidence type="ECO:0000259" key="3">
    <source>
        <dbReference type="PROSITE" id="PS50829"/>
    </source>
</evidence>
<accession>A0A8J5KNS1</accession>
<gene>
    <name evidence="4" type="ORF">ZIOFF_055683</name>
</gene>
<comment type="caution">
    <text evidence="4">The sequence shown here is derived from an EMBL/GenBank/DDBJ whole genome shotgun (WGS) entry which is preliminary data.</text>
</comment>
<feature type="compositionally biased region" description="Basic and acidic residues" evidence="1">
    <location>
        <begin position="250"/>
        <end position="287"/>
    </location>
</feature>
<dbReference type="Pfam" id="PF02213">
    <property type="entry name" value="GYF"/>
    <property type="match status" value="1"/>
</dbReference>
<evidence type="ECO:0000313" key="5">
    <source>
        <dbReference type="Proteomes" id="UP000734854"/>
    </source>
</evidence>